<gene>
    <name evidence="1" type="ORF">Pint_05765</name>
</gene>
<protein>
    <submittedName>
        <fullName evidence="1">Uncharacterized protein</fullName>
    </submittedName>
</protein>
<proteinExistence type="predicted"/>
<evidence type="ECO:0000313" key="1">
    <source>
        <dbReference type="EMBL" id="KAJ0044430.1"/>
    </source>
</evidence>
<accession>A0ACC0YZS7</accession>
<organism evidence="1 2">
    <name type="scientific">Pistacia integerrima</name>
    <dbReference type="NCBI Taxonomy" id="434235"/>
    <lineage>
        <taxon>Eukaryota</taxon>
        <taxon>Viridiplantae</taxon>
        <taxon>Streptophyta</taxon>
        <taxon>Embryophyta</taxon>
        <taxon>Tracheophyta</taxon>
        <taxon>Spermatophyta</taxon>
        <taxon>Magnoliopsida</taxon>
        <taxon>eudicotyledons</taxon>
        <taxon>Gunneridae</taxon>
        <taxon>Pentapetalae</taxon>
        <taxon>rosids</taxon>
        <taxon>malvids</taxon>
        <taxon>Sapindales</taxon>
        <taxon>Anacardiaceae</taxon>
        <taxon>Pistacia</taxon>
    </lineage>
</organism>
<keyword evidence="2" id="KW-1185">Reference proteome</keyword>
<name>A0ACC0YZS7_9ROSI</name>
<dbReference type="Proteomes" id="UP001163603">
    <property type="component" value="Chromosome 3"/>
</dbReference>
<comment type="caution">
    <text evidence="1">The sequence shown here is derived from an EMBL/GenBank/DDBJ whole genome shotgun (WGS) entry which is preliminary data.</text>
</comment>
<sequence>MFYKFPGKCKSKTTIFPLFPAFEERSVLCAVSTFYLNDNIENNLDSYSKAFDIVYLVSYINSSFPLMYECSPTRPLH</sequence>
<reference evidence="2" key="1">
    <citation type="journal article" date="2023" name="G3 (Bethesda)">
        <title>Genome assembly and association tests identify interacting loci associated with vigor, precocity, and sex in interspecific pistachio rootstocks.</title>
        <authorList>
            <person name="Palmer W."/>
            <person name="Jacygrad E."/>
            <person name="Sagayaradj S."/>
            <person name="Cavanaugh K."/>
            <person name="Han R."/>
            <person name="Bertier L."/>
            <person name="Beede B."/>
            <person name="Kafkas S."/>
            <person name="Golino D."/>
            <person name="Preece J."/>
            <person name="Michelmore R."/>
        </authorList>
    </citation>
    <scope>NUCLEOTIDE SEQUENCE [LARGE SCALE GENOMIC DNA]</scope>
</reference>
<evidence type="ECO:0000313" key="2">
    <source>
        <dbReference type="Proteomes" id="UP001163603"/>
    </source>
</evidence>
<dbReference type="EMBL" id="CM047738">
    <property type="protein sequence ID" value="KAJ0044430.1"/>
    <property type="molecule type" value="Genomic_DNA"/>
</dbReference>